<evidence type="ECO:0000259" key="2">
    <source>
        <dbReference type="Pfam" id="PF00440"/>
    </source>
</evidence>
<sequence length="178" mass="18976">MTSAAKRLHRDDWLTAGLTALRAQGPEALKAEPLARSMGTTKGSFYWHFEDVPHFHRALLARWEETAQTALSKAQAGSGTATTRLRHAAQSLADQAGADAAIRAWARGHAGAAETLARVDAARLDCLHALLSEVGISNPEMARIILASGVGMAQLDEGQEARNTQSMGSLVDLVLALR</sequence>
<dbReference type="InterPro" id="IPR009057">
    <property type="entry name" value="Homeodomain-like_sf"/>
</dbReference>
<evidence type="ECO:0000313" key="3">
    <source>
        <dbReference type="EMBL" id="MRU14631.1"/>
    </source>
</evidence>
<feature type="domain" description="HTH tetR-type" evidence="2">
    <location>
        <begin position="14"/>
        <end position="50"/>
    </location>
</feature>
<dbReference type="Gene3D" id="1.10.357.10">
    <property type="entry name" value="Tetracycline Repressor, domain 2"/>
    <property type="match status" value="1"/>
</dbReference>
<dbReference type="OrthoDB" id="3218408at2"/>
<dbReference type="InterPro" id="IPR001647">
    <property type="entry name" value="HTH_TetR"/>
</dbReference>
<name>A0A844CH49_9RHOB</name>
<keyword evidence="1" id="KW-0238">DNA-binding</keyword>
<evidence type="ECO:0000313" key="4">
    <source>
        <dbReference type="Proteomes" id="UP000564704"/>
    </source>
</evidence>
<keyword evidence="4" id="KW-1185">Reference proteome</keyword>
<reference evidence="3 4" key="1">
    <citation type="submission" date="2019-05" db="EMBL/GenBank/DDBJ databases">
        <title>Roseovarius bejariae sp. nov., a moderately halophylic bacterium isolated from a saline soil in Rambla Salada (Murcia).</title>
        <authorList>
            <person name="Castro D.J."/>
            <person name="Gomez-Altuve A."/>
            <person name="Reina J.C."/>
            <person name="Rodriguez M."/>
            <person name="Sampedro I."/>
            <person name="Llamas I."/>
            <person name="Martinez-Checa F."/>
        </authorList>
    </citation>
    <scope>NUCLEOTIDE SEQUENCE [LARGE SCALE GENOMIC DNA]</scope>
    <source>
        <strain evidence="3 4">A21</strain>
    </source>
</reference>
<protein>
    <submittedName>
        <fullName evidence="3">TetR/AcrR family transcriptional regulator</fullName>
    </submittedName>
</protein>
<comment type="caution">
    <text evidence="3">The sequence shown here is derived from an EMBL/GenBank/DDBJ whole genome shotgun (WGS) entry which is preliminary data.</text>
</comment>
<gene>
    <name evidence="3" type="ORF">FDP25_04215</name>
</gene>
<dbReference type="Proteomes" id="UP000564704">
    <property type="component" value="Unassembled WGS sequence"/>
</dbReference>
<dbReference type="Pfam" id="PF00440">
    <property type="entry name" value="TetR_N"/>
    <property type="match status" value="1"/>
</dbReference>
<accession>A0A844CH49</accession>
<dbReference type="AlphaFoldDB" id="A0A844CH49"/>
<dbReference type="EMBL" id="SZWE01000001">
    <property type="protein sequence ID" value="MRU14631.1"/>
    <property type="molecule type" value="Genomic_DNA"/>
</dbReference>
<dbReference type="RefSeq" id="WP_154149233.1">
    <property type="nucleotide sequence ID" value="NZ_SZWE01000001.1"/>
</dbReference>
<proteinExistence type="predicted"/>
<organism evidence="3 4">
    <name type="scientific">Roseovarius bejariae</name>
    <dbReference type="NCBI Taxonomy" id="2576383"/>
    <lineage>
        <taxon>Bacteria</taxon>
        <taxon>Pseudomonadati</taxon>
        <taxon>Pseudomonadota</taxon>
        <taxon>Alphaproteobacteria</taxon>
        <taxon>Rhodobacterales</taxon>
        <taxon>Roseobacteraceae</taxon>
        <taxon>Roseovarius</taxon>
    </lineage>
</organism>
<dbReference type="GO" id="GO:0003677">
    <property type="term" value="F:DNA binding"/>
    <property type="evidence" value="ECO:0007669"/>
    <property type="project" value="UniProtKB-KW"/>
</dbReference>
<evidence type="ECO:0000256" key="1">
    <source>
        <dbReference type="ARBA" id="ARBA00023125"/>
    </source>
</evidence>
<dbReference type="SUPFAM" id="SSF46689">
    <property type="entry name" value="Homeodomain-like"/>
    <property type="match status" value="1"/>
</dbReference>